<dbReference type="PANTHER" id="PTHR13016">
    <property type="entry name" value="AMMECR1 HOMOLOG"/>
    <property type="match status" value="1"/>
</dbReference>
<evidence type="ECO:0000259" key="1">
    <source>
        <dbReference type="PROSITE" id="PS51112"/>
    </source>
</evidence>
<dbReference type="EMBL" id="CAEFZW010000002">
    <property type="protein sequence ID" value="CAB4252922.1"/>
    <property type="molecule type" value="Genomic_DNA"/>
</dbReference>
<dbReference type="Proteomes" id="UP000644660">
    <property type="component" value="Unassembled WGS sequence"/>
</dbReference>
<accession>A0A8H2VCT1</accession>
<dbReference type="GeneID" id="64856063"/>
<dbReference type="InterPro" id="IPR002733">
    <property type="entry name" value="AMMECR1_domain"/>
</dbReference>
<dbReference type="Pfam" id="PF01871">
    <property type="entry name" value="AMMECR1"/>
    <property type="match status" value="1"/>
</dbReference>
<organism evidence="2 3">
    <name type="scientific">Maudiozyma barnettii</name>
    <dbReference type="NCBI Taxonomy" id="61262"/>
    <lineage>
        <taxon>Eukaryota</taxon>
        <taxon>Fungi</taxon>
        <taxon>Dikarya</taxon>
        <taxon>Ascomycota</taxon>
        <taxon>Saccharomycotina</taxon>
        <taxon>Saccharomycetes</taxon>
        <taxon>Saccharomycetales</taxon>
        <taxon>Saccharomycetaceae</taxon>
        <taxon>Maudiozyma</taxon>
    </lineage>
</organism>
<dbReference type="PANTHER" id="PTHR13016:SF0">
    <property type="entry name" value="AMME SYNDROME CANDIDATE GENE 1 PROTEIN"/>
    <property type="match status" value="1"/>
</dbReference>
<dbReference type="NCBIfam" id="TIGR00296">
    <property type="entry name" value="TIGR00296 family protein"/>
    <property type="match status" value="1"/>
</dbReference>
<comment type="caution">
    <text evidence="2">The sequence shown here is derived from an EMBL/GenBank/DDBJ whole genome shotgun (WGS) entry which is preliminary data.</text>
</comment>
<evidence type="ECO:0000313" key="2">
    <source>
        <dbReference type="EMBL" id="CAB4252922.1"/>
    </source>
</evidence>
<keyword evidence="3" id="KW-1185">Reference proteome</keyword>
<protein>
    <recommendedName>
        <fullName evidence="1">AMMECR1 domain-containing protein</fullName>
    </recommendedName>
</protein>
<feature type="domain" description="AMMECR1" evidence="1">
    <location>
        <begin position="6"/>
        <end position="225"/>
    </location>
</feature>
<dbReference type="SUPFAM" id="SSF143447">
    <property type="entry name" value="AMMECR1-like"/>
    <property type="match status" value="1"/>
</dbReference>
<dbReference type="Gene3D" id="3.30.700.20">
    <property type="entry name" value="Hypothetical protein ph0010, domain 1"/>
    <property type="match status" value="1"/>
</dbReference>
<name>A0A8H2VCT1_9SACH</name>
<dbReference type="RefSeq" id="XP_041404960.1">
    <property type="nucleotide sequence ID" value="XM_041549026.1"/>
</dbReference>
<proteinExistence type="predicted"/>
<dbReference type="AlphaFoldDB" id="A0A8H2VCT1"/>
<dbReference type="OrthoDB" id="24630at2759"/>
<gene>
    <name evidence="2" type="ORF">KABA2_02S07524</name>
</gene>
<evidence type="ECO:0000313" key="3">
    <source>
        <dbReference type="Proteomes" id="UP000644660"/>
    </source>
</evidence>
<reference evidence="2 3" key="1">
    <citation type="submission" date="2020-05" db="EMBL/GenBank/DDBJ databases">
        <authorList>
            <person name="Casaregola S."/>
            <person name="Devillers H."/>
            <person name="Grondin C."/>
        </authorList>
    </citation>
    <scope>NUCLEOTIDE SEQUENCE [LARGE SCALE GENOMIC DNA]</scope>
    <source>
        <strain evidence="2 3">CLIB 1767</strain>
    </source>
</reference>
<dbReference type="PROSITE" id="PS51112">
    <property type="entry name" value="AMMECR1"/>
    <property type="match status" value="1"/>
</dbReference>
<dbReference type="InterPro" id="IPR036071">
    <property type="entry name" value="AMMECR1_dom_sf"/>
</dbReference>
<sequence length="231" mass="27020">MTVSNIPGSPQAFYAFYCLYSYFIQSQGRKLTLSKICKTLYPTVEVDLEEKTSLFVTWKKKKHSKDEYQLRGCIGTFSKLPIDDGIQRFSLVSALEDTRFSPILETEVPLLKCYCNILQNFKVIYDSKKSIKENDIFNWTLGKHGIELRFRDPHSSKIKSATFLPDVMIEQCWDKTETFRNLIEKAGCWSNIDEIMDHYDQYFVDVVRYEGNKSSITYNQFKLVLDKISEK</sequence>
<dbReference type="InterPro" id="IPR023473">
    <property type="entry name" value="AMMECR1"/>
</dbReference>
<dbReference type="InterPro" id="IPR027485">
    <property type="entry name" value="AMMECR1_N"/>
</dbReference>